<keyword evidence="4" id="KW-0997">Cell inner membrane</keyword>
<accession>A0A418YCB2</accession>
<dbReference type="AlphaFoldDB" id="A0A418YCB2"/>
<name>A0A418YCB2_9GAMM</name>
<evidence type="ECO:0000256" key="1">
    <source>
        <dbReference type="ARBA" id="ARBA00004429"/>
    </source>
</evidence>
<dbReference type="Proteomes" id="UP000283255">
    <property type="component" value="Unassembled WGS sequence"/>
</dbReference>
<evidence type="ECO:0000313" key="9">
    <source>
        <dbReference type="EMBL" id="RJG42160.1"/>
    </source>
</evidence>
<proteinExistence type="inferred from homology"/>
<dbReference type="InterPro" id="IPR006507">
    <property type="entry name" value="UPF0283"/>
</dbReference>
<evidence type="ECO:0000256" key="5">
    <source>
        <dbReference type="ARBA" id="ARBA00022692"/>
    </source>
</evidence>
<sequence>MTETPKGKIVFSQPAAAEQPPEVELKAQQVFTEQDFVAEPEADTQLPIEAVLHPKKVNWWWRIGSVGVLLAVVFETVNWLQQVMFLSPLTGVFYSVILSCLVIAMGQLLWQEVRKLSRLKRSRELQRLGESLQQESGSDAMAYCDKLASLTGVKDTAAYTQFNQGLSDSHSNREILDLYRHHILSEQDKKAKQVVAKWSSEAALMVAISPLAFVDMLIILWRNTKMVEQVATVYGIELGYYSRLHLFQMVLKNMVFAAGVEVATDLGTDMLGTELAGVMSARVAQGVGAGLISARLGFKAMELCRPMCWQQGERPKAKELRQSLLSKLSQAI</sequence>
<keyword evidence="6 8" id="KW-1133">Transmembrane helix</keyword>
<evidence type="ECO:0000256" key="8">
    <source>
        <dbReference type="SAM" id="Phobius"/>
    </source>
</evidence>
<gene>
    <name evidence="9" type="ORF">D1Z90_14550</name>
</gene>
<dbReference type="NCBIfam" id="TIGR01620">
    <property type="entry name" value="hyp_HI0043"/>
    <property type="match status" value="1"/>
</dbReference>
<feature type="transmembrane region" description="Helical" evidence="8">
    <location>
        <begin position="59"/>
        <end position="80"/>
    </location>
</feature>
<dbReference type="PANTHER" id="PTHR39342">
    <property type="entry name" value="UPF0283 MEMBRANE PROTEIN YCJF"/>
    <property type="match status" value="1"/>
</dbReference>
<comment type="similarity">
    <text evidence="2">Belongs to the UPF0283 family.</text>
</comment>
<dbReference type="Pfam" id="PF05128">
    <property type="entry name" value="DUF697"/>
    <property type="match status" value="1"/>
</dbReference>
<evidence type="ECO:0000256" key="3">
    <source>
        <dbReference type="ARBA" id="ARBA00022475"/>
    </source>
</evidence>
<dbReference type="RefSeq" id="WP_119911512.1">
    <property type="nucleotide sequence ID" value="NZ_QZCH01000020.1"/>
</dbReference>
<keyword evidence="3" id="KW-1003">Cell membrane</keyword>
<feature type="transmembrane region" description="Helical" evidence="8">
    <location>
        <begin position="202"/>
        <end position="221"/>
    </location>
</feature>
<protein>
    <submittedName>
        <fullName evidence="9">TIGR01620 family protein</fullName>
    </submittedName>
</protein>
<evidence type="ECO:0000256" key="7">
    <source>
        <dbReference type="ARBA" id="ARBA00023136"/>
    </source>
</evidence>
<comment type="subcellular location">
    <subcellularLocation>
        <location evidence="1">Cell inner membrane</location>
        <topology evidence="1">Multi-pass membrane protein</topology>
    </subcellularLocation>
</comment>
<evidence type="ECO:0000256" key="4">
    <source>
        <dbReference type="ARBA" id="ARBA00022519"/>
    </source>
</evidence>
<organism evidence="9 10">
    <name type="scientific">Motilimonas pumila</name>
    <dbReference type="NCBI Taxonomy" id="2303987"/>
    <lineage>
        <taxon>Bacteria</taxon>
        <taxon>Pseudomonadati</taxon>
        <taxon>Pseudomonadota</taxon>
        <taxon>Gammaproteobacteria</taxon>
        <taxon>Alteromonadales</taxon>
        <taxon>Alteromonadales genera incertae sedis</taxon>
        <taxon>Motilimonas</taxon>
    </lineage>
</organism>
<dbReference type="EMBL" id="QZCH01000020">
    <property type="protein sequence ID" value="RJG42160.1"/>
    <property type="molecule type" value="Genomic_DNA"/>
</dbReference>
<keyword evidence="10" id="KW-1185">Reference proteome</keyword>
<dbReference type="GO" id="GO:0005886">
    <property type="term" value="C:plasma membrane"/>
    <property type="evidence" value="ECO:0007669"/>
    <property type="project" value="UniProtKB-SubCell"/>
</dbReference>
<evidence type="ECO:0000256" key="2">
    <source>
        <dbReference type="ARBA" id="ARBA00008255"/>
    </source>
</evidence>
<dbReference type="PANTHER" id="PTHR39342:SF1">
    <property type="entry name" value="UPF0283 MEMBRANE PROTEIN YCJF"/>
    <property type="match status" value="1"/>
</dbReference>
<evidence type="ECO:0000313" key="10">
    <source>
        <dbReference type="Proteomes" id="UP000283255"/>
    </source>
</evidence>
<evidence type="ECO:0000256" key="6">
    <source>
        <dbReference type="ARBA" id="ARBA00022989"/>
    </source>
</evidence>
<dbReference type="OrthoDB" id="958025at2"/>
<keyword evidence="5 8" id="KW-0812">Transmembrane</keyword>
<dbReference type="InterPro" id="IPR021147">
    <property type="entry name" value="DUF697"/>
</dbReference>
<comment type="caution">
    <text evidence="9">The sequence shown here is derived from an EMBL/GenBank/DDBJ whole genome shotgun (WGS) entry which is preliminary data.</text>
</comment>
<keyword evidence="7 8" id="KW-0472">Membrane</keyword>
<reference evidence="9 10" key="1">
    <citation type="submission" date="2018-09" db="EMBL/GenBank/DDBJ databases">
        <authorList>
            <person name="Wang F."/>
        </authorList>
    </citation>
    <scope>NUCLEOTIDE SEQUENCE [LARGE SCALE GENOMIC DNA]</scope>
    <source>
        <strain evidence="9 10">PLHSC7-2</strain>
    </source>
</reference>
<feature type="transmembrane region" description="Helical" evidence="8">
    <location>
        <begin position="92"/>
        <end position="110"/>
    </location>
</feature>
<reference evidence="9 10" key="2">
    <citation type="submission" date="2019-01" db="EMBL/GenBank/DDBJ databases">
        <title>Motilimonas pumilus sp. nov., isolated from the gut of sea cucumber (Apostichopus japonicus).</title>
        <authorList>
            <person name="Wang F.-Q."/>
            <person name="Ren L.-H."/>
            <person name="Lin Y.-W."/>
            <person name="Sun G.-H."/>
            <person name="Du Z.-J."/>
            <person name="Zhao J.-X."/>
            <person name="Liu X.-J."/>
            <person name="Liu L.-J."/>
        </authorList>
    </citation>
    <scope>NUCLEOTIDE SEQUENCE [LARGE SCALE GENOMIC DNA]</scope>
    <source>
        <strain evidence="9 10">PLHSC7-2</strain>
    </source>
</reference>